<evidence type="ECO:0000313" key="2">
    <source>
        <dbReference type="Proteomes" id="UP001325479"/>
    </source>
</evidence>
<sequence length="109" mass="11702">MNDAETQIFLSTCEHVLTLALAEVRMVTAHVAPVAQSLEEGSANRGYLDSSLMRLSQLHGYMLEQLRVLGCMSAEILGNKNKAAMQFVSNDNSAAASTSDADSADCKVH</sequence>
<proteinExistence type="predicted"/>
<accession>A0ABZ0WS04</accession>
<organism evidence="1 2">
    <name type="scientific">Paraburkholderia kururiensis</name>
    <dbReference type="NCBI Taxonomy" id="984307"/>
    <lineage>
        <taxon>Bacteria</taxon>
        <taxon>Pseudomonadati</taxon>
        <taxon>Pseudomonadota</taxon>
        <taxon>Betaproteobacteria</taxon>
        <taxon>Burkholderiales</taxon>
        <taxon>Burkholderiaceae</taxon>
        <taxon>Paraburkholderia</taxon>
    </lineage>
</organism>
<keyword evidence="2" id="KW-1185">Reference proteome</keyword>
<name>A0ABZ0WS04_9BURK</name>
<dbReference type="RefSeq" id="WP_114810825.1">
    <property type="nucleotide sequence ID" value="NZ_CP139965.1"/>
</dbReference>
<reference evidence="1 2" key="1">
    <citation type="submission" date="2023-12" db="EMBL/GenBank/DDBJ databases">
        <title>Genome sequencing and assembly of bacterial species from a model synthetic community.</title>
        <authorList>
            <person name="Hogle S.L."/>
        </authorList>
    </citation>
    <scope>NUCLEOTIDE SEQUENCE [LARGE SCALE GENOMIC DNA]</scope>
    <source>
        <strain evidence="1 2">HAMBI 2494</strain>
    </source>
</reference>
<dbReference type="Proteomes" id="UP001325479">
    <property type="component" value="Chromosome"/>
</dbReference>
<dbReference type="EMBL" id="CP139965">
    <property type="protein sequence ID" value="WQD80152.1"/>
    <property type="molecule type" value="Genomic_DNA"/>
</dbReference>
<evidence type="ECO:0000313" key="1">
    <source>
        <dbReference type="EMBL" id="WQD80152.1"/>
    </source>
</evidence>
<gene>
    <name evidence="1" type="ORF">U0042_10960</name>
</gene>
<protein>
    <submittedName>
        <fullName evidence="1">Uncharacterized protein</fullName>
    </submittedName>
</protein>